<evidence type="ECO:0000313" key="5">
    <source>
        <dbReference type="Proteomes" id="UP000240996"/>
    </source>
</evidence>
<evidence type="ECO:0000256" key="1">
    <source>
        <dbReference type="ARBA" id="ARBA00005336"/>
    </source>
</evidence>
<dbReference type="Pfam" id="PF01915">
    <property type="entry name" value="Glyco_hydro_3_C"/>
    <property type="match status" value="1"/>
</dbReference>
<dbReference type="RefSeq" id="WP_420894117.1">
    <property type="nucleotide sequence ID" value="NZ_PZZN01000003.1"/>
</dbReference>
<dbReference type="PANTHER" id="PTHR42715">
    <property type="entry name" value="BETA-GLUCOSIDASE"/>
    <property type="match status" value="1"/>
</dbReference>
<keyword evidence="2" id="KW-0378">Hydrolase</keyword>
<dbReference type="AlphaFoldDB" id="A0A2T4YMK6"/>
<dbReference type="InterPro" id="IPR017853">
    <property type="entry name" value="GH"/>
</dbReference>
<dbReference type="InterPro" id="IPR050288">
    <property type="entry name" value="Cellulose_deg_GH3"/>
</dbReference>
<dbReference type="Gene3D" id="3.40.50.1700">
    <property type="entry name" value="Glycoside hydrolase family 3 C-terminal domain"/>
    <property type="match status" value="1"/>
</dbReference>
<sequence length="770" mass="80939">MSTGYRALMLGVSLMGIAAMVEARETPVKVAPPKAPATAAQDAGPDARRRAEAIVARMTIDEKIKLAHGLFPPMAAGKTTDTLIPSAGHIDGIARLGVPLVRESDASLGVANQVEQRKGDVATALPSGLATAASFDPEIARAGGAMIGAEARAKRFNVLLAGGVNLTRDPWNGRNFEYLGEDPLLAGSMAGAHIAGVQSNHIVSTVKHLALNAQETGRMVVDARIGEADLRMSDLLAFQIAIERGKPGSVMCAYNKVNGDWACENKHLMTDVLKRDWGYRGWVMSDWGAVHSTAKAANAGLDQQSGQELDKAIYFGAPLKAAVADGSVSQARLDDMIVRYLTGLIETGAYDTPMPAAEAPIPYARHATVAQDAAEAGIVLLKNDRDMLPIARTAKRIVLIGGRADVGVLSGGGSSQVRSVGGAPIEIPLTSGAAMSFARYTYHASSPLRAITAAMLGAVVTFVDGKDTEAAARAARDADMAIVFATQWTTEAQDVPTLSLPDNQDALIAAVAKAQPRTVAVLETGGPVLMPWIDAVPAVLQAWYPGQRGGEAIANILTGRVSPSGRLPITFPAAASQAPRPAPVNLDRLTSVEAQAAANPANAAAIQLESFPVDYVEGADVGYRWYEKQRQRPLFAFGHGLSFTSFAYRNPVVTGGRRLSVTFDVVNTGRRAGADVPQIYVAQAAADGAGTAGAGTATPMRLAGFTRLTLKPGESRRVTLTAEPRVVAQYDTALPGWRIAGGRYRVALAHDAADRSQLLTTTLEPMTMKP</sequence>
<dbReference type="EMBL" id="PZZN01000003">
    <property type="protein sequence ID" value="PTM44639.1"/>
    <property type="molecule type" value="Genomic_DNA"/>
</dbReference>
<dbReference type="SMART" id="SM01217">
    <property type="entry name" value="Fn3_like"/>
    <property type="match status" value="1"/>
</dbReference>
<evidence type="ECO:0000256" key="2">
    <source>
        <dbReference type="ARBA" id="ARBA00022801"/>
    </source>
</evidence>
<dbReference type="InterPro" id="IPR026891">
    <property type="entry name" value="Fn3-like"/>
</dbReference>
<organism evidence="4 5">
    <name type="scientific">Sphingomonas aerolata</name>
    <dbReference type="NCBI Taxonomy" id="185951"/>
    <lineage>
        <taxon>Bacteria</taxon>
        <taxon>Pseudomonadati</taxon>
        <taxon>Pseudomonadota</taxon>
        <taxon>Alphaproteobacteria</taxon>
        <taxon>Sphingomonadales</taxon>
        <taxon>Sphingomonadaceae</taxon>
        <taxon>Sphingomonas</taxon>
    </lineage>
</organism>
<dbReference type="GO" id="GO:0005975">
    <property type="term" value="P:carbohydrate metabolic process"/>
    <property type="evidence" value="ECO:0007669"/>
    <property type="project" value="InterPro"/>
</dbReference>
<comment type="similarity">
    <text evidence="1">Belongs to the glycosyl hydrolase 3 family.</text>
</comment>
<dbReference type="SUPFAM" id="SSF52279">
    <property type="entry name" value="Beta-D-glucan exohydrolase, C-terminal domain"/>
    <property type="match status" value="1"/>
</dbReference>
<dbReference type="InterPro" id="IPR002772">
    <property type="entry name" value="Glyco_hydro_3_C"/>
</dbReference>
<dbReference type="Pfam" id="PF00933">
    <property type="entry name" value="Glyco_hydro_3"/>
    <property type="match status" value="1"/>
</dbReference>
<evidence type="ECO:0000313" key="4">
    <source>
        <dbReference type="EMBL" id="PTM44639.1"/>
    </source>
</evidence>
<gene>
    <name evidence="4" type="ORF">C8J24_2846</name>
</gene>
<dbReference type="Pfam" id="PF14310">
    <property type="entry name" value="Fn3-like"/>
    <property type="match status" value="1"/>
</dbReference>
<dbReference type="InterPro" id="IPR036962">
    <property type="entry name" value="Glyco_hydro_3_N_sf"/>
</dbReference>
<keyword evidence="5" id="KW-1185">Reference proteome</keyword>
<comment type="caution">
    <text evidence="4">The sequence shown here is derived from an EMBL/GenBank/DDBJ whole genome shotgun (WGS) entry which is preliminary data.</text>
</comment>
<proteinExistence type="inferred from homology"/>
<dbReference type="Gene3D" id="3.20.20.300">
    <property type="entry name" value="Glycoside hydrolase, family 3, N-terminal domain"/>
    <property type="match status" value="1"/>
</dbReference>
<dbReference type="Gene3D" id="2.60.40.10">
    <property type="entry name" value="Immunoglobulins"/>
    <property type="match status" value="1"/>
</dbReference>
<accession>A0A2T4YMK6</accession>
<dbReference type="InterPro" id="IPR001764">
    <property type="entry name" value="Glyco_hydro_3_N"/>
</dbReference>
<dbReference type="InterPro" id="IPR036881">
    <property type="entry name" value="Glyco_hydro_3_C_sf"/>
</dbReference>
<protein>
    <submittedName>
        <fullName evidence="4">Beta-glucosidase</fullName>
    </submittedName>
</protein>
<evidence type="ECO:0000259" key="3">
    <source>
        <dbReference type="SMART" id="SM01217"/>
    </source>
</evidence>
<dbReference type="SUPFAM" id="SSF51445">
    <property type="entry name" value="(Trans)glycosidases"/>
    <property type="match status" value="1"/>
</dbReference>
<reference evidence="4 5" key="1">
    <citation type="submission" date="2018-04" db="EMBL/GenBank/DDBJ databases">
        <title>Genomic Encyclopedia of Type Strains, Phase III (KMG-III): the genomes of soil and plant-associated and newly described type strains.</title>
        <authorList>
            <person name="Whitman W."/>
        </authorList>
    </citation>
    <scope>NUCLEOTIDE SEQUENCE [LARGE SCALE GENOMIC DNA]</scope>
    <source>
        <strain evidence="4 5">NW12</strain>
    </source>
</reference>
<dbReference type="PANTHER" id="PTHR42715:SF10">
    <property type="entry name" value="BETA-GLUCOSIDASE"/>
    <property type="match status" value="1"/>
</dbReference>
<feature type="domain" description="Fibronectin type III-like" evidence="3">
    <location>
        <begin position="675"/>
        <end position="752"/>
    </location>
</feature>
<dbReference type="InterPro" id="IPR013783">
    <property type="entry name" value="Ig-like_fold"/>
</dbReference>
<dbReference type="PRINTS" id="PR00133">
    <property type="entry name" value="GLHYDRLASE3"/>
</dbReference>
<dbReference type="Proteomes" id="UP000240996">
    <property type="component" value="Unassembled WGS sequence"/>
</dbReference>
<name>A0A2T4YMK6_9SPHN</name>
<dbReference type="GO" id="GO:0004553">
    <property type="term" value="F:hydrolase activity, hydrolyzing O-glycosyl compounds"/>
    <property type="evidence" value="ECO:0007669"/>
    <property type="project" value="InterPro"/>
</dbReference>